<sequence>MLCRIQERRSFLTFYMLRDSSPWVHTTQEDGK</sequence>
<name>A0A8S5M679_9CAUD</name>
<evidence type="ECO:0000313" key="1">
    <source>
        <dbReference type="EMBL" id="DAD77813.1"/>
    </source>
</evidence>
<reference evidence="1" key="1">
    <citation type="journal article" date="2021" name="Proc. Natl. Acad. Sci. U.S.A.">
        <title>A Catalog of Tens of Thousands of Viruses from Human Metagenomes Reveals Hidden Associations with Chronic Diseases.</title>
        <authorList>
            <person name="Tisza M.J."/>
            <person name="Buck C.B."/>
        </authorList>
    </citation>
    <scope>NUCLEOTIDE SEQUENCE</scope>
    <source>
        <strain evidence="1">CtlRg1</strain>
    </source>
</reference>
<proteinExistence type="predicted"/>
<organism evidence="1">
    <name type="scientific">Myoviridae sp. ctlRg1</name>
    <dbReference type="NCBI Taxonomy" id="2826692"/>
    <lineage>
        <taxon>Viruses</taxon>
        <taxon>Duplodnaviria</taxon>
        <taxon>Heunggongvirae</taxon>
        <taxon>Uroviricota</taxon>
        <taxon>Caudoviricetes</taxon>
    </lineage>
</organism>
<accession>A0A8S5M679</accession>
<protein>
    <submittedName>
        <fullName evidence="1">Uncharacterized protein</fullName>
    </submittedName>
</protein>
<dbReference type="EMBL" id="BK014834">
    <property type="protein sequence ID" value="DAD77813.1"/>
    <property type="molecule type" value="Genomic_DNA"/>
</dbReference>